<reference evidence="2 3" key="1">
    <citation type="journal article" date="2012" name="PLoS Pathog.">
        <title>The genome of the obligate intracellular parasite Trachipleistophora hominis: new insights into microsporidian genome dynamics and reductive evolution.</title>
        <authorList>
            <person name="Heinz E."/>
            <person name="Williams T.A."/>
            <person name="Nakjang S."/>
            <person name="Noel C.J."/>
            <person name="Swan D.C."/>
            <person name="Goldberg A.V."/>
            <person name="Harris S.R."/>
            <person name="Weinmaier T."/>
            <person name="Markert S."/>
            <person name="Becher D."/>
            <person name="Bernhardt J."/>
            <person name="Dagan T."/>
            <person name="Hacker C."/>
            <person name="Lucocq J.M."/>
            <person name="Schweder T."/>
            <person name="Rattei T."/>
            <person name="Hall N."/>
            <person name="Hirt R.P."/>
            <person name="Embley T.M."/>
        </authorList>
    </citation>
    <scope>NUCLEOTIDE SEQUENCE [LARGE SCALE GENOMIC DNA]</scope>
</reference>
<feature type="transmembrane region" description="Helical" evidence="1">
    <location>
        <begin position="47"/>
        <end position="68"/>
    </location>
</feature>
<sequence length="69" mass="7587">MNFGFMLISIFHGHGETIGCFIAGMLICGSSFLDVDLFMVPDKITNLTHISTITYILSLLPASFLLAYL</sequence>
<keyword evidence="1" id="KW-0472">Membrane</keyword>
<keyword evidence="3" id="KW-1185">Reference proteome</keyword>
<evidence type="ECO:0000256" key="1">
    <source>
        <dbReference type="SAM" id="Phobius"/>
    </source>
</evidence>
<protein>
    <submittedName>
        <fullName evidence="2">Uncharacterized protein</fullName>
    </submittedName>
</protein>
<dbReference type="AlphaFoldDB" id="L7JRH6"/>
<dbReference type="EMBL" id="JH994099">
    <property type="protein sequence ID" value="ELQ73885.1"/>
    <property type="molecule type" value="Genomic_DNA"/>
</dbReference>
<dbReference type="InParanoid" id="L7JRH6"/>
<keyword evidence="1" id="KW-0812">Transmembrane</keyword>
<dbReference type="HOGENOM" id="CLU_2777704_0_0_1"/>
<organism evidence="2 3">
    <name type="scientific">Trachipleistophora hominis</name>
    <name type="common">Microsporidian parasite</name>
    <dbReference type="NCBI Taxonomy" id="72359"/>
    <lineage>
        <taxon>Eukaryota</taxon>
        <taxon>Fungi</taxon>
        <taxon>Fungi incertae sedis</taxon>
        <taxon>Microsporidia</taxon>
        <taxon>Pleistophoridae</taxon>
        <taxon>Trachipleistophora</taxon>
    </lineage>
</organism>
<feature type="transmembrane region" description="Helical" evidence="1">
    <location>
        <begin position="7"/>
        <end position="27"/>
    </location>
</feature>
<name>L7JRH6_TRAHO</name>
<gene>
    <name evidence="2" type="ORF">THOM_3202</name>
</gene>
<evidence type="ECO:0000313" key="3">
    <source>
        <dbReference type="Proteomes" id="UP000011185"/>
    </source>
</evidence>
<accession>L7JRH6</accession>
<proteinExistence type="predicted"/>
<evidence type="ECO:0000313" key="2">
    <source>
        <dbReference type="EMBL" id="ELQ73885.1"/>
    </source>
</evidence>
<dbReference type="VEuPathDB" id="MicrosporidiaDB:THOM_3202"/>
<dbReference type="Proteomes" id="UP000011185">
    <property type="component" value="Unassembled WGS sequence"/>
</dbReference>
<keyword evidence="1" id="KW-1133">Transmembrane helix</keyword>